<keyword evidence="1" id="KW-0378">Hydrolase</keyword>
<dbReference type="CDD" id="cd12913">
    <property type="entry name" value="PDC1_MCP_like"/>
    <property type="match status" value="1"/>
</dbReference>
<accession>A0A497X9Z3</accession>
<dbReference type="InterPro" id="IPR003660">
    <property type="entry name" value="HAMP_dom"/>
</dbReference>
<keyword evidence="2" id="KW-0472">Membrane</keyword>
<keyword evidence="6" id="KW-1185">Reference proteome</keyword>
<feature type="domain" description="PPM-type phosphatase" evidence="4">
    <location>
        <begin position="377"/>
        <end position="590"/>
    </location>
</feature>
<dbReference type="RefSeq" id="WP_121242892.1">
    <property type="nucleotide sequence ID" value="NZ_BHVV01000008.1"/>
</dbReference>
<dbReference type="GO" id="GO:0007165">
    <property type="term" value="P:signal transduction"/>
    <property type="evidence" value="ECO:0007669"/>
    <property type="project" value="InterPro"/>
</dbReference>
<evidence type="ECO:0000259" key="3">
    <source>
        <dbReference type="PROSITE" id="PS50885"/>
    </source>
</evidence>
<dbReference type="EMBL" id="RCCI01000007">
    <property type="protein sequence ID" value="RLJ62667.1"/>
    <property type="molecule type" value="Genomic_DNA"/>
</dbReference>
<evidence type="ECO:0000256" key="1">
    <source>
        <dbReference type="ARBA" id="ARBA00022801"/>
    </source>
</evidence>
<protein>
    <submittedName>
        <fullName evidence="5">Sigma-B regulation protein RsbU (Phosphoserine phosphatase)</fullName>
    </submittedName>
</protein>
<dbReference type="InterPro" id="IPR052016">
    <property type="entry name" value="Bact_Sigma-Reg"/>
</dbReference>
<evidence type="ECO:0000313" key="6">
    <source>
        <dbReference type="Proteomes" id="UP000268908"/>
    </source>
</evidence>
<keyword evidence="2" id="KW-1133">Transmembrane helix</keyword>
<dbReference type="Pfam" id="PF00672">
    <property type="entry name" value="HAMP"/>
    <property type="match status" value="1"/>
</dbReference>
<reference evidence="5 6" key="1">
    <citation type="submission" date="2018-10" db="EMBL/GenBank/DDBJ databases">
        <title>Genomic Encyclopedia of Type Strains, Phase IV (KMG-IV): sequencing the most valuable type-strain genomes for metagenomic binning, comparative biology and taxonomic classification.</title>
        <authorList>
            <person name="Goeker M."/>
        </authorList>
    </citation>
    <scope>NUCLEOTIDE SEQUENCE [LARGE SCALE GENOMIC DNA]</scope>
    <source>
        <strain evidence="5 6">DSM 26916</strain>
    </source>
</reference>
<dbReference type="GO" id="GO:0016791">
    <property type="term" value="F:phosphatase activity"/>
    <property type="evidence" value="ECO:0007669"/>
    <property type="project" value="TreeGrafter"/>
</dbReference>
<dbReference type="PANTHER" id="PTHR43156:SF2">
    <property type="entry name" value="STAGE II SPORULATION PROTEIN E"/>
    <property type="match status" value="1"/>
</dbReference>
<feature type="domain" description="HAMP" evidence="3">
    <location>
        <begin position="285"/>
        <end position="338"/>
    </location>
</feature>
<dbReference type="Proteomes" id="UP000268908">
    <property type="component" value="Unassembled WGS sequence"/>
</dbReference>
<dbReference type="SMART" id="SM00304">
    <property type="entry name" value="HAMP"/>
    <property type="match status" value="1"/>
</dbReference>
<keyword evidence="2" id="KW-0812">Transmembrane</keyword>
<sequence length="592" mass="64167">MAVYLRELTRHRAARIDGEFSVLAQAARSSAWQLDGVAPDDQAALDRILQGTLAQSELIYGSAIAFDPGLRRVAPYLYRPGGETSLRRLDIGRDAYDYTSWDWFRLPREAGSPVWVEPYFDKGAGNVLMVTYGVPLSRQGQFRAVLTVDVSLERLRADMSRVEVPNGFVALASRRGVFLSHPRPDMVMHESVAGVAAKLDLPELAAAATDMASGRSGVVRLLDPNDGEGMSWLVYAPIASTGWSLMALVEEEKVLAQVNQRLQRQLLVSLAGAVLVLLILLLTTVRITRPLVRLGETARQVAGGNLAARAQDVSGHDEIGRFATVFNRMLDELDAATAARIREAAARQAVESELKVALEIQRSLLPHVFPPFPDHSEFELYAICNPALSMSGDFYDFFLLDENTLVLLIADVCGKGVPAAMFMAVARTTLRNLGRPGLSPAQVLEAANQALVAENEQGMFVTLFLAHYDLASGALRYAGAGHPPPCLVRSDGEVARLPSHGGLFGVFAEARYEMGESRLEPGDALVLYTDGVTEAHDAGGTLYGEARLATLLQDAASQPAESICRAVVADVDAYRADGRQDDVTLLVLRRTA</sequence>
<dbReference type="PROSITE" id="PS51746">
    <property type="entry name" value="PPM_2"/>
    <property type="match status" value="1"/>
</dbReference>
<comment type="caution">
    <text evidence="5">The sequence shown here is derived from an EMBL/GenBank/DDBJ whole genome shotgun (WGS) entry which is preliminary data.</text>
</comment>
<dbReference type="SUPFAM" id="SSF81606">
    <property type="entry name" value="PP2C-like"/>
    <property type="match status" value="1"/>
</dbReference>
<dbReference type="SUPFAM" id="SSF158472">
    <property type="entry name" value="HAMP domain-like"/>
    <property type="match status" value="1"/>
</dbReference>
<dbReference type="InterPro" id="IPR036457">
    <property type="entry name" value="PPM-type-like_dom_sf"/>
</dbReference>
<name>A0A497X9Z3_9PROT</name>
<dbReference type="CDD" id="cd06225">
    <property type="entry name" value="HAMP"/>
    <property type="match status" value="1"/>
</dbReference>
<dbReference type="Gene3D" id="3.60.40.10">
    <property type="entry name" value="PPM-type phosphatase domain"/>
    <property type="match status" value="1"/>
</dbReference>
<dbReference type="InterPro" id="IPR001932">
    <property type="entry name" value="PPM-type_phosphatase-like_dom"/>
</dbReference>
<dbReference type="CDD" id="cd12912">
    <property type="entry name" value="PDC2_MCP_like"/>
    <property type="match status" value="1"/>
</dbReference>
<evidence type="ECO:0000259" key="4">
    <source>
        <dbReference type="PROSITE" id="PS51746"/>
    </source>
</evidence>
<dbReference type="AlphaFoldDB" id="A0A497X9Z3"/>
<evidence type="ECO:0000313" key="5">
    <source>
        <dbReference type="EMBL" id="RLJ62667.1"/>
    </source>
</evidence>
<dbReference type="SMART" id="SM00331">
    <property type="entry name" value="PP2C_SIG"/>
    <property type="match status" value="1"/>
</dbReference>
<proteinExistence type="predicted"/>
<feature type="transmembrane region" description="Helical" evidence="2">
    <location>
        <begin position="266"/>
        <end position="285"/>
    </location>
</feature>
<dbReference type="GO" id="GO:0016020">
    <property type="term" value="C:membrane"/>
    <property type="evidence" value="ECO:0007669"/>
    <property type="project" value="InterPro"/>
</dbReference>
<dbReference type="Gene3D" id="6.10.340.10">
    <property type="match status" value="1"/>
</dbReference>
<organism evidence="5 6">
    <name type="scientific">Sulfurisoma sediminicola</name>
    <dbReference type="NCBI Taxonomy" id="1381557"/>
    <lineage>
        <taxon>Bacteria</taxon>
        <taxon>Pseudomonadati</taxon>
        <taxon>Pseudomonadota</taxon>
        <taxon>Betaproteobacteria</taxon>
        <taxon>Nitrosomonadales</taxon>
        <taxon>Sterolibacteriaceae</taxon>
        <taxon>Sulfurisoma</taxon>
    </lineage>
</organism>
<evidence type="ECO:0000256" key="2">
    <source>
        <dbReference type="SAM" id="Phobius"/>
    </source>
</evidence>
<dbReference type="OrthoDB" id="9802500at2"/>
<dbReference type="Pfam" id="PF22673">
    <property type="entry name" value="MCP-like_PDC_1"/>
    <property type="match status" value="1"/>
</dbReference>
<dbReference type="Pfam" id="PF07228">
    <property type="entry name" value="SpoIIE"/>
    <property type="match status" value="1"/>
</dbReference>
<dbReference type="Gene3D" id="3.30.450.20">
    <property type="entry name" value="PAS domain"/>
    <property type="match status" value="2"/>
</dbReference>
<dbReference type="PANTHER" id="PTHR43156">
    <property type="entry name" value="STAGE II SPORULATION PROTEIN E-RELATED"/>
    <property type="match status" value="1"/>
</dbReference>
<dbReference type="PROSITE" id="PS50885">
    <property type="entry name" value="HAMP"/>
    <property type="match status" value="1"/>
</dbReference>
<gene>
    <name evidence="5" type="ORF">DFR35_2483</name>
</gene>